<protein>
    <submittedName>
        <fullName evidence="1">Uncharacterized protein</fullName>
    </submittedName>
</protein>
<evidence type="ECO:0000313" key="1">
    <source>
        <dbReference type="EMBL" id="MDM8200294.1"/>
    </source>
</evidence>
<dbReference type="RefSeq" id="WP_289599164.1">
    <property type="nucleotide sequence ID" value="NZ_JAUDCL010000003.1"/>
</dbReference>
<dbReference type="EMBL" id="JAUDCL010000003">
    <property type="protein sequence ID" value="MDM8200294.1"/>
    <property type="molecule type" value="Genomic_DNA"/>
</dbReference>
<keyword evidence="2" id="KW-1185">Reference proteome</keyword>
<proteinExistence type="predicted"/>
<dbReference type="Proteomes" id="UP001529380">
    <property type="component" value="Unassembled WGS sequence"/>
</dbReference>
<accession>A0ABT7UN24</accession>
<sequence length="188" mass="21784">MRYLAKGIVQEQSTEHILRINHFGSEFVLTGIQAGLWLDARLHIAETDGKNYIEEKELRHLLKMELVEEVEPGPVGEYRALTHCIIVPTQYRGISLPLTSDEKYMLQWISGAGLRLTMAELVYLEEHKLEPTPEWLGEENRQKLTERIYTQDTIFDNILETQMEAAACRDHAVKMVLSLLRKKRILLL</sequence>
<gene>
    <name evidence="1" type="ORF">QUW08_03130</name>
</gene>
<evidence type="ECO:0000313" key="2">
    <source>
        <dbReference type="Proteomes" id="UP001529380"/>
    </source>
</evidence>
<organism evidence="1 2">
    <name type="scientific">Allofournierella massiliensis</name>
    <dbReference type="NCBI Taxonomy" id="1650663"/>
    <lineage>
        <taxon>Bacteria</taxon>
        <taxon>Bacillati</taxon>
        <taxon>Bacillota</taxon>
        <taxon>Clostridia</taxon>
        <taxon>Eubacteriales</taxon>
        <taxon>Oscillospiraceae</taxon>
        <taxon>Allofournierella</taxon>
    </lineage>
</organism>
<reference evidence="1 2" key="1">
    <citation type="submission" date="2023-06" db="EMBL/GenBank/DDBJ databases">
        <title>Identification and characterization of horizontal gene transfer across gut microbiota members of farm animals based on homology search.</title>
        <authorList>
            <person name="Schwarzerova J."/>
            <person name="Nykrynova M."/>
            <person name="Jureckova K."/>
            <person name="Cejkova D."/>
            <person name="Rychlik I."/>
        </authorList>
    </citation>
    <scope>NUCLEOTIDE SEQUENCE [LARGE SCALE GENOMIC DNA]</scope>
    <source>
        <strain evidence="1 2">ET340</strain>
    </source>
</reference>
<comment type="caution">
    <text evidence="1">The sequence shown here is derived from an EMBL/GenBank/DDBJ whole genome shotgun (WGS) entry which is preliminary data.</text>
</comment>
<name>A0ABT7UN24_9FIRM</name>